<dbReference type="Proteomes" id="UP001148018">
    <property type="component" value="Unassembled WGS sequence"/>
</dbReference>
<reference evidence="2" key="1">
    <citation type="submission" date="2022-07" db="EMBL/GenBank/DDBJ databases">
        <title>Chromosome-level genome of Muraenolepis orangiensis.</title>
        <authorList>
            <person name="Kim J."/>
        </authorList>
    </citation>
    <scope>NUCLEOTIDE SEQUENCE</scope>
    <source>
        <strain evidence="2">KU_S4_2022</strain>
        <tissue evidence="2">Muscle</tissue>
    </source>
</reference>
<dbReference type="EMBL" id="JANIIK010000044">
    <property type="protein sequence ID" value="KAJ3604285.1"/>
    <property type="molecule type" value="Genomic_DNA"/>
</dbReference>
<accession>A0A9Q0IN32</accession>
<feature type="region of interest" description="Disordered" evidence="1">
    <location>
        <begin position="1"/>
        <end position="41"/>
    </location>
</feature>
<name>A0A9Q0IN32_9TELE</name>
<gene>
    <name evidence="2" type="ORF">NHX12_029026</name>
</gene>
<feature type="region of interest" description="Disordered" evidence="1">
    <location>
        <begin position="278"/>
        <end position="304"/>
    </location>
</feature>
<proteinExistence type="predicted"/>
<dbReference type="AlphaFoldDB" id="A0A9Q0IN32"/>
<evidence type="ECO:0000313" key="2">
    <source>
        <dbReference type="EMBL" id="KAJ3604285.1"/>
    </source>
</evidence>
<dbReference type="OrthoDB" id="10257471at2759"/>
<protein>
    <submittedName>
        <fullName evidence="2">Uncharacterized protein</fullName>
    </submittedName>
</protein>
<evidence type="ECO:0000313" key="3">
    <source>
        <dbReference type="Proteomes" id="UP001148018"/>
    </source>
</evidence>
<organism evidence="2 3">
    <name type="scientific">Muraenolepis orangiensis</name>
    <name type="common">Patagonian moray cod</name>
    <dbReference type="NCBI Taxonomy" id="630683"/>
    <lineage>
        <taxon>Eukaryota</taxon>
        <taxon>Metazoa</taxon>
        <taxon>Chordata</taxon>
        <taxon>Craniata</taxon>
        <taxon>Vertebrata</taxon>
        <taxon>Euteleostomi</taxon>
        <taxon>Actinopterygii</taxon>
        <taxon>Neopterygii</taxon>
        <taxon>Teleostei</taxon>
        <taxon>Neoteleostei</taxon>
        <taxon>Acanthomorphata</taxon>
        <taxon>Zeiogadaria</taxon>
        <taxon>Gadariae</taxon>
        <taxon>Gadiformes</taxon>
        <taxon>Muraenolepidoidei</taxon>
        <taxon>Muraenolepididae</taxon>
        <taxon>Muraenolepis</taxon>
    </lineage>
</organism>
<evidence type="ECO:0000256" key="1">
    <source>
        <dbReference type="SAM" id="MobiDB-lite"/>
    </source>
</evidence>
<keyword evidence="3" id="KW-1185">Reference proteome</keyword>
<comment type="caution">
    <text evidence="2">The sequence shown here is derived from an EMBL/GenBank/DDBJ whole genome shotgun (WGS) entry which is preliminary data.</text>
</comment>
<sequence>MELDEPGNSEPPISSEHGKLDIDILPIGTTDAPKKRNNPGNHRPFVYWDHPLLNDSNITEKQKLRYVVDWAQNLLNTRSEMDNRKASVAGKQVVPRNMSPAYYEPSPLGQLKLLTSPPTPGSRPGQVMEEAQETSMDFIQILQPINDMNTQLYQKQVSQLEVKKEVKKRTEREGENIVHEEKQEIKRLQDWSKQHFNLQSEGPSSCHKALDESKQTTVTANLNFCYTSERAENISVYERYLLYMAHLDQLRLGRKPVSPAACCQVNPSSSTQQITDRLTRETPKTSSATEAMESSIADILQGRDRNACEEPGECRLSDKPPLVVRSEHLVPVNAWEDVEVSNKRMEEKAMRDDEVVKIPADRRNVHHQRDDTTHLSLHHLKVYPEHEGSGTSTHPICTPLKPGVAVELRDRALTEGWLRWAGGHKPQRVSLYRCSSLSITPGSLERFFSLCTASLEIPGCEWLPCGHGCGGPGYSSGLQEAAAGGPQLHQHWEQRVDIFILFILK</sequence>